<gene>
    <name evidence="1" type="ORF">Afe05nite_19040</name>
</gene>
<dbReference type="AlphaFoldDB" id="A0A919IXN6"/>
<comment type="caution">
    <text evidence="1">The sequence shown here is derived from an EMBL/GenBank/DDBJ whole genome shotgun (WGS) entry which is preliminary data.</text>
</comment>
<dbReference type="Proteomes" id="UP000598174">
    <property type="component" value="Unassembled WGS sequence"/>
</dbReference>
<evidence type="ECO:0000313" key="2">
    <source>
        <dbReference type="Proteomes" id="UP000598174"/>
    </source>
</evidence>
<keyword evidence="2" id="KW-1185">Reference proteome</keyword>
<reference evidence="1" key="1">
    <citation type="submission" date="2021-01" db="EMBL/GenBank/DDBJ databases">
        <title>Whole genome shotgun sequence of Actinoplanes ferrugineus NBRC 15555.</title>
        <authorList>
            <person name="Komaki H."/>
            <person name="Tamura T."/>
        </authorList>
    </citation>
    <scope>NUCLEOTIDE SEQUENCE</scope>
    <source>
        <strain evidence="1">NBRC 15555</strain>
    </source>
</reference>
<proteinExistence type="predicted"/>
<name>A0A919IXN6_9ACTN</name>
<organism evidence="1 2">
    <name type="scientific">Paractinoplanes ferrugineus</name>
    <dbReference type="NCBI Taxonomy" id="113564"/>
    <lineage>
        <taxon>Bacteria</taxon>
        <taxon>Bacillati</taxon>
        <taxon>Actinomycetota</taxon>
        <taxon>Actinomycetes</taxon>
        <taxon>Micromonosporales</taxon>
        <taxon>Micromonosporaceae</taxon>
        <taxon>Paractinoplanes</taxon>
    </lineage>
</organism>
<sequence>MTMRDWAAGKLREDGYPTVMPVGEHGLQVDRKTLPPAFVYCVERKGNLSFTARDLDDAIREMPTAQAFLLIKRSADGSAYEMAEARGVLLTRMGDLKGALLRSPRISEYVSSEQQYVRNRLNSSWHVANTRRCGEFTYEVSRKGGLRPLVAIFYADYELTSDSVYSLLAAEPRVSINAIVNTNPSCRGFASEVYEAGKVSNTRILLLPDFLKSLGQEWT</sequence>
<evidence type="ECO:0000313" key="1">
    <source>
        <dbReference type="EMBL" id="GIE10064.1"/>
    </source>
</evidence>
<dbReference type="EMBL" id="BOMM01000012">
    <property type="protein sequence ID" value="GIE10064.1"/>
    <property type="molecule type" value="Genomic_DNA"/>
</dbReference>
<dbReference type="RefSeq" id="WP_203816603.1">
    <property type="nucleotide sequence ID" value="NZ_BAAABP010000007.1"/>
</dbReference>
<accession>A0A919IXN6</accession>
<protein>
    <submittedName>
        <fullName evidence="1">Uncharacterized protein</fullName>
    </submittedName>
</protein>